<dbReference type="PROSITE" id="PS50088">
    <property type="entry name" value="ANK_REPEAT"/>
    <property type="match status" value="1"/>
</dbReference>
<dbReference type="Proteomes" id="UP000887565">
    <property type="component" value="Unplaced"/>
</dbReference>
<dbReference type="Gene3D" id="1.25.40.20">
    <property type="entry name" value="Ankyrin repeat-containing domain"/>
    <property type="match status" value="1"/>
</dbReference>
<dbReference type="WBParaSite" id="nRc.2.0.1.t23498-RA">
    <property type="protein sequence ID" value="nRc.2.0.1.t23498-RA"/>
    <property type="gene ID" value="nRc.2.0.1.g23498"/>
</dbReference>
<sequence>AFRCWRQALLLRQEYDLPFERFALTRAAHVAYQGQREAADLTQLDALMNDADKIRMQSLITRERILGPAHPDTTYYIRYRGAVYADFGVFSRCIDLWLYALNIQQSIMEPLCSLTLGSFMSFAELFCFLLNDSTRNQQQNFSFNNNNDNQNQAPNLEPRSLRFSDVYLILNMAVDEIGRWLNMEICKDFSMEGVASKGPFSFPNRTSILNAIDNCRHVERDKNGDHKLLLVIIHLLALAQRCLTHEQAVGVKFGKENVEAQKNEEKFKLRKTVYELLRVDPRDGQRSSLLHLACKEDSTALGNYPLCRFPSLPVIELLLDSGADWYTLDQEGRSPLHLCLANRIHRRSVAVCLLNKGASLFVADKTGRSPYDMLKSSGSDLPIVKYVTLKELAAVAVRKHQLPYRNRLPPHLFELLERL</sequence>
<dbReference type="InterPro" id="IPR002110">
    <property type="entry name" value="Ankyrin_rpt"/>
</dbReference>
<reference evidence="5" key="1">
    <citation type="submission" date="2022-11" db="UniProtKB">
        <authorList>
            <consortium name="WormBaseParasite"/>
        </authorList>
    </citation>
    <scope>IDENTIFICATION</scope>
</reference>
<protein>
    <submittedName>
        <fullName evidence="5">Uncharacterized protein</fullName>
    </submittedName>
</protein>
<dbReference type="GO" id="GO:0006511">
    <property type="term" value="P:ubiquitin-dependent protein catabolic process"/>
    <property type="evidence" value="ECO:0007669"/>
    <property type="project" value="TreeGrafter"/>
</dbReference>
<keyword evidence="2 3" id="KW-0040">ANK repeat</keyword>
<evidence type="ECO:0000256" key="3">
    <source>
        <dbReference type="PROSITE-ProRule" id="PRU00023"/>
    </source>
</evidence>
<evidence type="ECO:0000256" key="1">
    <source>
        <dbReference type="ARBA" id="ARBA00022737"/>
    </source>
</evidence>
<keyword evidence="1" id="KW-0677">Repeat</keyword>
<dbReference type="AlphaFoldDB" id="A0A915JAI4"/>
<dbReference type="PANTHER" id="PTHR24173">
    <property type="entry name" value="ANKYRIN REPEAT CONTAINING"/>
    <property type="match status" value="1"/>
</dbReference>
<evidence type="ECO:0000313" key="5">
    <source>
        <dbReference type="WBParaSite" id="nRc.2.0.1.t23498-RA"/>
    </source>
</evidence>
<keyword evidence="4" id="KW-1185">Reference proteome</keyword>
<dbReference type="Pfam" id="PF13637">
    <property type="entry name" value="Ank_4"/>
    <property type="match status" value="1"/>
</dbReference>
<evidence type="ECO:0000256" key="2">
    <source>
        <dbReference type="ARBA" id="ARBA00023043"/>
    </source>
</evidence>
<feature type="repeat" description="ANK" evidence="3">
    <location>
        <begin position="331"/>
        <end position="365"/>
    </location>
</feature>
<dbReference type="SMART" id="SM00248">
    <property type="entry name" value="ANK"/>
    <property type="match status" value="2"/>
</dbReference>
<accession>A0A915JAI4</accession>
<evidence type="ECO:0000313" key="4">
    <source>
        <dbReference type="Proteomes" id="UP000887565"/>
    </source>
</evidence>
<name>A0A915JAI4_ROMCU</name>
<proteinExistence type="predicted"/>
<dbReference type="GO" id="GO:0000151">
    <property type="term" value="C:ubiquitin ligase complex"/>
    <property type="evidence" value="ECO:0007669"/>
    <property type="project" value="TreeGrafter"/>
</dbReference>
<organism evidence="4 5">
    <name type="scientific">Romanomermis culicivorax</name>
    <name type="common">Nematode worm</name>
    <dbReference type="NCBI Taxonomy" id="13658"/>
    <lineage>
        <taxon>Eukaryota</taxon>
        <taxon>Metazoa</taxon>
        <taxon>Ecdysozoa</taxon>
        <taxon>Nematoda</taxon>
        <taxon>Enoplea</taxon>
        <taxon>Dorylaimia</taxon>
        <taxon>Mermithida</taxon>
        <taxon>Mermithoidea</taxon>
        <taxon>Mermithidae</taxon>
        <taxon>Romanomermis</taxon>
    </lineage>
</organism>
<dbReference type="InterPro" id="IPR036770">
    <property type="entry name" value="Ankyrin_rpt-contain_sf"/>
</dbReference>
<dbReference type="PANTHER" id="PTHR24173:SF85">
    <property type="entry name" value="PROTEIN FEM-1 HOMOLOG CG6966"/>
    <property type="match status" value="1"/>
</dbReference>
<dbReference type="OMA" id="ANRIHRR"/>
<dbReference type="SUPFAM" id="SSF48403">
    <property type="entry name" value="Ankyrin repeat"/>
    <property type="match status" value="1"/>
</dbReference>